<dbReference type="InterPro" id="IPR058163">
    <property type="entry name" value="LysR-type_TF_proteobact-type"/>
</dbReference>
<dbReference type="FunFam" id="3.40.190.10:FF:000017">
    <property type="entry name" value="Glycine cleavage system transcriptional activator"/>
    <property type="match status" value="1"/>
</dbReference>
<dbReference type="GO" id="GO:0043565">
    <property type="term" value="F:sequence-specific DNA binding"/>
    <property type="evidence" value="ECO:0007669"/>
    <property type="project" value="TreeGrafter"/>
</dbReference>
<dbReference type="GO" id="GO:0006351">
    <property type="term" value="P:DNA-templated transcription"/>
    <property type="evidence" value="ECO:0007669"/>
    <property type="project" value="TreeGrafter"/>
</dbReference>
<proteinExistence type="inferred from homology"/>
<evidence type="ECO:0000256" key="5">
    <source>
        <dbReference type="ARBA" id="ARBA00023163"/>
    </source>
</evidence>
<keyword evidence="3" id="KW-0805">Transcription regulation</keyword>
<dbReference type="PROSITE" id="PS50931">
    <property type="entry name" value="HTH_LYSR"/>
    <property type="match status" value="1"/>
</dbReference>
<evidence type="ECO:0000313" key="8">
    <source>
        <dbReference type="Proteomes" id="UP000243904"/>
    </source>
</evidence>
<dbReference type="Gene3D" id="3.40.190.10">
    <property type="entry name" value="Periplasmic binding protein-like II"/>
    <property type="match status" value="2"/>
</dbReference>
<organism evidence="7 8">
    <name type="scientific">Bradyrhizobium canariense</name>
    <dbReference type="NCBI Taxonomy" id="255045"/>
    <lineage>
        <taxon>Bacteria</taxon>
        <taxon>Pseudomonadati</taxon>
        <taxon>Pseudomonadota</taxon>
        <taxon>Alphaproteobacteria</taxon>
        <taxon>Hyphomicrobiales</taxon>
        <taxon>Nitrobacteraceae</taxon>
        <taxon>Bradyrhizobium</taxon>
    </lineage>
</organism>
<accession>A0A1H1T8V8</accession>
<dbReference type="InterPro" id="IPR036388">
    <property type="entry name" value="WH-like_DNA-bd_sf"/>
</dbReference>
<dbReference type="AlphaFoldDB" id="A0A1H1T8V8"/>
<evidence type="ECO:0000256" key="3">
    <source>
        <dbReference type="ARBA" id="ARBA00023015"/>
    </source>
</evidence>
<dbReference type="InterPro" id="IPR000847">
    <property type="entry name" value="LysR_HTH_N"/>
</dbReference>
<dbReference type="Proteomes" id="UP000243904">
    <property type="component" value="Chromosome I"/>
</dbReference>
<dbReference type="InterPro" id="IPR036390">
    <property type="entry name" value="WH_DNA-bd_sf"/>
</dbReference>
<evidence type="ECO:0000313" key="7">
    <source>
        <dbReference type="EMBL" id="SDS56657.1"/>
    </source>
</evidence>
<evidence type="ECO:0000256" key="4">
    <source>
        <dbReference type="ARBA" id="ARBA00023125"/>
    </source>
</evidence>
<comment type="similarity">
    <text evidence="2">Belongs to the LysR transcriptional regulatory family.</text>
</comment>
<dbReference type="Pfam" id="PF00126">
    <property type="entry name" value="HTH_1"/>
    <property type="match status" value="1"/>
</dbReference>
<gene>
    <name evidence="7" type="ORF">SAMN05444158_2452</name>
</gene>
<comment type="function">
    <text evidence="1">NodD regulates the expression of the nodABCFE genes which encode other nodulation proteins. NodD is also a negative regulator of its own expression. Binds flavonoids as inducers.</text>
</comment>
<dbReference type="CDD" id="cd08432">
    <property type="entry name" value="PBP2_GcdR_TrpI_HvrB_AmpR_like"/>
    <property type="match status" value="1"/>
</dbReference>
<dbReference type="PANTHER" id="PTHR30537:SF74">
    <property type="entry name" value="HTH-TYPE TRANSCRIPTIONAL REGULATOR TRPI"/>
    <property type="match status" value="1"/>
</dbReference>
<name>A0A1H1T8V8_9BRAD</name>
<dbReference type="PRINTS" id="PR00039">
    <property type="entry name" value="HTHLYSR"/>
</dbReference>
<evidence type="ECO:0000256" key="2">
    <source>
        <dbReference type="ARBA" id="ARBA00009437"/>
    </source>
</evidence>
<dbReference type="RefSeq" id="WP_167558705.1">
    <property type="nucleotide sequence ID" value="NZ_LT629750.1"/>
</dbReference>
<keyword evidence="4" id="KW-0238">DNA-binding</keyword>
<dbReference type="GO" id="GO:0003700">
    <property type="term" value="F:DNA-binding transcription factor activity"/>
    <property type="evidence" value="ECO:0007669"/>
    <property type="project" value="InterPro"/>
</dbReference>
<dbReference type="InterPro" id="IPR005119">
    <property type="entry name" value="LysR_subst-bd"/>
</dbReference>
<feature type="domain" description="HTH lysR-type" evidence="6">
    <location>
        <begin position="6"/>
        <end position="63"/>
    </location>
</feature>
<keyword evidence="5" id="KW-0804">Transcription</keyword>
<sequence length="316" mass="35200">MGRKLPPLNALRAFEVAARTGNFTKAAKSLNVSQGAVSRHIAQLEAFLGLRLFVRGQRDVRLTPQGVEYAQVIRDAFDRIEFATQARRQETQNRVVRIRLFPTVAMKWLIGRLSRFHALHPAINVQVTIANDLVDMGAEEIDFTIQIPALPKPGIRYDTLFPIELLPVCSPAQLAGTPALREPRDLLDRTLLHSMKRPHDWLTWFDAANITPGKLREGLTFGNSSLAYQAAIDGLGVAMAHVELVQDDLNAGRLVAVHPLVVRTSESYHLVGREAESGRAEVAAFRDWLLTEVEIDRSQMPDVVPAPRGPNPNLRH</sequence>
<reference evidence="8" key="1">
    <citation type="submission" date="2016-10" db="EMBL/GenBank/DDBJ databases">
        <authorList>
            <person name="Varghese N."/>
            <person name="Submissions S."/>
        </authorList>
    </citation>
    <scope>NUCLEOTIDE SEQUENCE [LARGE SCALE GENOMIC DNA]</scope>
    <source>
        <strain evidence="8">GAS369</strain>
    </source>
</reference>
<dbReference type="Gene3D" id="1.10.10.10">
    <property type="entry name" value="Winged helix-like DNA-binding domain superfamily/Winged helix DNA-binding domain"/>
    <property type="match status" value="1"/>
</dbReference>
<protein>
    <submittedName>
        <fullName evidence="7">Transcriptional regulator, LysR family</fullName>
    </submittedName>
</protein>
<dbReference type="PANTHER" id="PTHR30537">
    <property type="entry name" value="HTH-TYPE TRANSCRIPTIONAL REGULATOR"/>
    <property type="match status" value="1"/>
</dbReference>
<dbReference type="Pfam" id="PF03466">
    <property type="entry name" value="LysR_substrate"/>
    <property type="match status" value="1"/>
</dbReference>
<evidence type="ECO:0000256" key="1">
    <source>
        <dbReference type="ARBA" id="ARBA00003502"/>
    </source>
</evidence>
<keyword evidence="8" id="KW-1185">Reference proteome</keyword>
<dbReference type="FunFam" id="1.10.10.10:FF:000038">
    <property type="entry name" value="Glycine cleavage system transcriptional activator"/>
    <property type="match status" value="1"/>
</dbReference>
<dbReference type="NCBIfam" id="NF008352">
    <property type="entry name" value="PRK11139.1"/>
    <property type="match status" value="1"/>
</dbReference>
<dbReference type="SUPFAM" id="SSF46785">
    <property type="entry name" value="Winged helix' DNA-binding domain"/>
    <property type="match status" value="1"/>
</dbReference>
<evidence type="ECO:0000259" key="6">
    <source>
        <dbReference type="PROSITE" id="PS50931"/>
    </source>
</evidence>
<dbReference type="SUPFAM" id="SSF53850">
    <property type="entry name" value="Periplasmic binding protein-like II"/>
    <property type="match status" value="1"/>
</dbReference>
<dbReference type="EMBL" id="LT629750">
    <property type="protein sequence ID" value="SDS56657.1"/>
    <property type="molecule type" value="Genomic_DNA"/>
</dbReference>